<evidence type="ECO:0000313" key="2">
    <source>
        <dbReference type="Proteomes" id="UP000503222"/>
    </source>
</evidence>
<evidence type="ECO:0000313" key="1">
    <source>
        <dbReference type="EMBL" id="QIK79829.1"/>
    </source>
</evidence>
<name>A0A6G7YSW7_9SPHN</name>
<dbReference type="KEGG" id="spii:G7077_13835"/>
<dbReference type="AlphaFoldDB" id="A0A6G7YSW7"/>
<dbReference type="Gene3D" id="3.90.1140.10">
    <property type="entry name" value="Cyclic phosphodiesterase"/>
    <property type="match status" value="1"/>
</dbReference>
<protein>
    <submittedName>
        <fullName evidence="1">2'-5' RNA ligase family protein</fullName>
    </submittedName>
</protein>
<keyword evidence="1" id="KW-0436">Ligase</keyword>
<keyword evidence="2" id="KW-1185">Reference proteome</keyword>
<dbReference type="InterPro" id="IPR009097">
    <property type="entry name" value="Cyclic_Pdiesterase"/>
</dbReference>
<reference evidence="1 2" key="1">
    <citation type="submission" date="2020-03" db="EMBL/GenBank/DDBJ databases">
        <title>Sphingomonas sp. nov., isolated from fish.</title>
        <authorList>
            <person name="Hyun D.-W."/>
            <person name="Bae J.-W."/>
        </authorList>
    </citation>
    <scope>NUCLEOTIDE SEQUENCE [LARGE SCALE GENOMIC DNA]</scope>
    <source>
        <strain evidence="1 2">HDW15B</strain>
    </source>
</reference>
<dbReference type="Proteomes" id="UP000503222">
    <property type="component" value="Chromosome"/>
</dbReference>
<sequence length="168" mass="18600">MSGALIVTAVLGDADQHWLNDLRQRHFPPERNHLAAHLTMFHALPPSAEREVRHRLGELAKEPPPQVLISGLINLGGGVAYRVASDDLDQVRARLAADFQGLLTAQDAQGWRPHVTIQNKVAPKAARELLASLESGFQPRPLLIHGLGLHRYLGGPWETLQVYPFRGR</sequence>
<accession>A0A6G7YSW7</accession>
<gene>
    <name evidence="1" type="ORF">G7077_13835</name>
</gene>
<dbReference type="EMBL" id="CP049869">
    <property type="protein sequence ID" value="QIK79829.1"/>
    <property type="molecule type" value="Genomic_DNA"/>
</dbReference>
<organism evidence="1 2">
    <name type="scientific">Sphingomonas piscis</name>
    <dbReference type="NCBI Taxonomy" id="2714943"/>
    <lineage>
        <taxon>Bacteria</taxon>
        <taxon>Pseudomonadati</taxon>
        <taxon>Pseudomonadota</taxon>
        <taxon>Alphaproteobacteria</taxon>
        <taxon>Sphingomonadales</taxon>
        <taxon>Sphingomonadaceae</taxon>
        <taxon>Sphingomonas</taxon>
    </lineage>
</organism>
<dbReference type="Pfam" id="PF13563">
    <property type="entry name" value="2_5_RNA_ligase2"/>
    <property type="match status" value="1"/>
</dbReference>
<dbReference type="SUPFAM" id="SSF55144">
    <property type="entry name" value="LigT-like"/>
    <property type="match status" value="1"/>
</dbReference>
<proteinExistence type="predicted"/>
<dbReference type="RefSeq" id="WP_166412214.1">
    <property type="nucleotide sequence ID" value="NZ_CP049869.1"/>
</dbReference>
<dbReference type="GO" id="GO:0016874">
    <property type="term" value="F:ligase activity"/>
    <property type="evidence" value="ECO:0007669"/>
    <property type="project" value="UniProtKB-KW"/>
</dbReference>